<name>A0ABQ8I9R9_9ROSI</name>
<feature type="transmembrane region" description="Helical" evidence="2">
    <location>
        <begin position="589"/>
        <end position="611"/>
    </location>
</feature>
<proteinExistence type="predicted"/>
<dbReference type="EMBL" id="JAFEMO010000003">
    <property type="protein sequence ID" value="KAH7573042.1"/>
    <property type="molecule type" value="Genomic_DNA"/>
</dbReference>
<comment type="caution">
    <text evidence="4">The sequence shown here is derived from an EMBL/GenBank/DDBJ whole genome shotgun (WGS) entry which is preliminary data.</text>
</comment>
<dbReference type="InterPro" id="IPR026961">
    <property type="entry name" value="PGG_dom"/>
</dbReference>
<feature type="transmembrane region" description="Helical" evidence="2">
    <location>
        <begin position="623"/>
        <end position="648"/>
    </location>
</feature>
<dbReference type="Gene3D" id="1.25.40.20">
    <property type="entry name" value="Ankyrin repeat-containing domain"/>
    <property type="match status" value="4"/>
</dbReference>
<keyword evidence="2" id="KW-1133">Transmembrane helix</keyword>
<organism evidence="4 5">
    <name type="scientific">Xanthoceras sorbifolium</name>
    <dbReference type="NCBI Taxonomy" id="99658"/>
    <lineage>
        <taxon>Eukaryota</taxon>
        <taxon>Viridiplantae</taxon>
        <taxon>Streptophyta</taxon>
        <taxon>Embryophyta</taxon>
        <taxon>Tracheophyta</taxon>
        <taxon>Spermatophyta</taxon>
        <taxon>Magnoliopsida</taxon>
        <taxon>eudicotyledons</taxon>
        <taxon>Gunneridae</taxon>
        <taxon>Pentapetalae</taxon>
        <taxon>rosids</taxon>
        <taxon>malvids</taxon>
        <taxon>Sapindales</taxon>
        <taxon>Sapindaceae</taxon>
        <taxon>Xanthoceroideae</taxon>
        <taxon>Xanthoceras</taxon>
    </lineage>
</organism>
<feature type="compositionally biased region" description="Low complexity" evidence="1">
    <location>
        <begin position="282"/>
        <end position="292"/>
    </location>
</feature>
<dbReference type="PANTHER" id="PTHR24177">
    <property type="entry name" value="CASKIN"/>
    <property type="match status" value="1"/>
</dbReference>
<evidence type="ECO:0000313" key="5">
    <source>
        <dbReference type="Proteomes" id="UP000827721"/>
    </source>
</evidence>
<evidence type="ECO:0000259" key="3">
    <source>
        <dbReference type="Pfam" id="PF13962"/>
    </source>
</evidence>
<dbReference type="SMART" id="SM00248">
    <property type="entry name" value="ANK"/>
    <property type="match status" value="6"/>
</dbReference>
<keyword evidence="5" id="KW-1185">Reference proteome</keyword>
<keyword evidence="2" id="KW-0812">Transmembrane</keyword>
<dbReference type="SUPFAM" id="SSF48403">
    <property type="entry name" value="Ankyrin repeat"/>
    <property type="match status" value="2"/>
</dbReference>
<feature type="transmembrane region" description="Helical" evidence="2">
    <location>
        <begin position="705"/>
        <end position="732"/>
    </location>
</feature>
<protein>
    <recommendedName>
        <fullName evidence="3">PGG domain-containing protein</fullName>
    </recommendedName>
</protein>
<evidence type="ECO:0000256" key="1">
    <source>
        <dbReference type="SAM" id="MobiDB-lite"/>
    </source>
</evidence>
<feature type="transmembrane region" description="Helical" evidence="2">
    <location>
        <begin position="668"/>
        <end position="693"/>
    </location>
</feature>
<dbReference type="Pfam" id="PF12796">
    <property type="entry name" value="Ank_2"/>
    <property type="match status" value="1"/>
</dbReference>
<dbReference type="InterPro" id="IPR002110">
    <property type="entry name" value="Ankyrin_rpt"/>
</dbReference>
<reference evidence="4 5" key="1">
    <citation type="submission" date="2021-02" db="EMBL/GenBank/DDBJ databases">
        <title>Plant Genome Project.</title>
        <authorList>
            <person name="Zhang R.-G."/>
        </authorList>
    </citation>
    <scope>NUCLEOTIDE SEQUENCE [LARGE SCALE GENOMIC DNA]</scope>
    <source>
        <tissue evidence="4">Leaves</tissue>
    </source>
</reference>
<gene>
    <name evidence="4" type="ORF">JRO89_XS03G0056900</name>
</gene>
<evidence type="ECO:0000313" key="4">
    <source>
        <dbReference type="EMBL" id="KAH7573042.1"/>
    </source>
</evidence>
<dbReference type="InterPro" id="IPR036770">
    <property type="entry name" value="Ankyrin_rpt-contain_sf"/>
</dbReference>
<accession>A0ABQ8I9R9</accession>
<dbReference type="Pfam" id="PF13962">
    <property type="entry name" value="PGG"/>
    <property type="match status" value="1"/>
</dbReference>
<dbReference type="Proteomes" id="UP000827721">
    <property type="component" value="Unassembled WGS sequence"/>
</dbReference>
<feature type="transmembrane region" description="Helical" evidence="2">
    <location>
        <begin position="318"/>
        <end position="337"/>
    </location>
</feature>
<feature type="domain" description="PGG" evidence="3">
    <location>
        <begin position="580"/>
        <end position="692"/>
    </location>
</feature>
<evidence type="ECO:0000256" key="2">
    <source>
        <dbReference type="SAM" id="Phobius"/>
    </source>
</evidence>
<dbReference type="PANTHER" id="PTHR24177:SF470">
    <property type="entry name" value="ANKYRIN REPEAT PROTEIN"/>
    <property type="match status" value="1"/>
</dbReference>
<keyword evidence="2" id="KW-0472">Membrane</keyword>
<feature type="region of interest" description="Disordered" evidence="1">
    <location>
        <begin position="265"/>
        <end position="299"/>
    </location>
</feature>
<sequence>MEEVNYLFETAMKGEWDAVLEAYENNPNIHEAKLTKSEDTALHVAVSDGETDFVFQLVERLGANASNILKIKNEKGNTALHLAASLGNVDICHCIASKHPNLIASRNNESETPLFLAALRGKKEAFLCLNHFSQEKDTSFCRKRNGDTTLHAAISGEFFSLAFQIIRYYPDLVNSVNENGLTPLHILASKHNAFKSSSRLKPFDRIIYHCMFVNELKKEKYDPRVYSYNSGSKTGLNYPQNYDICMTFFRLMECAIGVFIKSQSEAEDEENPQQKSSKPEGEAITGASSSASESKKGKGLSKKGIAENHLCPPNYTTFVLFLKLTMKALLIILGVGISRINKITEKKARHTWAYQIMNELVDRASSYKYEDNGHNPSKSRLNKEHSIEFPETLPTTDDTHDSANTSTARQDINGSGLILIEAENPSLEKEKAQQSWRKETPLLIAAKMGVAEMVEKILDKFPVAVQDLNIENKNLVLLAVENRQTRVYQVLLNRKILGESVFRQLDNQGNSALHLAATFGEYRPWLIPGAALQMQWEIKWYKFVKESMPRHFFVRNNNKGETPKEIFTNTHKNLVKEGREWLTKTSESCSVVAALIATVAYATSATVPGGVNQESGKPVLENAITFNIFAISSLVALCFSVTALVFFLAILTSRYQEDDFSMDLPRKLLLGLTSLFTSIGSILISFCSGHFLILKNELRAVAYPIYVVTCLPMTFFAIAQLPLYFDLIWAIFKKVPQRSYKVISH</sequence>